<dbReference type="InterPro" id="IPR001647">
    <property type="entry name" value="HTH_TetR"/>
</dbReference>
<dbReference type="SUPFAM" id="SSF46689">
    <property type="entry name" value="Homeodomain-like"/>
    <property type="match status" value="1"/>
</dbReference>
<dbReference type="PANTHER" id="PTHR30055:SF235">
    <property type="entry name" value="TRANSCRIPTIONAL REGULATORY PROTEIN"/>
    <property type="match status" value="1"/>
</dbReference>
<keyword evidence="1 2" id="KW-0238">DNA-binding</keyword>
<dbReference type="Pfam" id="PF00440">
    <property type="entry name" value="TetR_N"/>
    <property type="match status" value="1"/>
</dbReference>
<protein>
    <submittedName>
        <fullName evidence="4">Transcriptional regulator, TetR family</fullName>
    </submittedName>
</protein>
<dbReference type="PANTHER" id="PTHR30055">
    <property type="entry name" value="HTH-TYPE TRANSCRIPTIONAL REGULATOR RUTR"/>
    <property type="match status" value="1"/>
</dbReference>
<evidence type="ECO:0000256" key="2">
    <source>
        <dbReference type="PROSITE-ProRule" id="PRU00335"/>
    </source>
</evidence>
<evidence type="ECO:0000256" key="1">
    <source>
        <dbReference type="ARBA" id="ARBA00023125"/>
    </source>
</evidence>
<feature type="domain" description="HTH tetR-type" evidence="3">
    <location>
        <begin position="30"/>
        <end position="90"/>
    </location>
</feature>
<dbReference type="PRINTS" id="PR00455">
    <property type="entry name" value="HTHTETR"/>
</dbReference>
<dbReference type="GO" id="GO:0000976">
    <property type="term" value="F:transcription cis-regulatory region binding"/>
    <property type="evidence" value="ECO:0007669"/>
    <property type="project" value="TreeGrafter"/>
</dbReference>
<dbReference type="SUPFAM" id="SSF48498">
    <property type="entry name" value="Tetracyclin repressor-like, C-terminal domain"/>
    <property type="match status" value="1"/>
</dbReference>
<gene>
    <name evidence="4" type="ORF">METUNv1_02690</name>
</gene>
<organism evidence="4 5">
    <name type="scientific">Methyloversatilis universalis (strain ATCC BAA-1314 / DSM 25237 / JCM 13912 / CCUG 52030 / FAM5)</name>
    <dbReference type="NCBI Taxonomy" id="1000565"/>
    <lineage>
        <taxon>Bacteria</taxon>
        <taxon>Pseudomonadati</taxon>
        <taxon>Pseudomonadota</taxon>
        <taxon>Betaproteobacteria</taxon>
        <taxon>Nitrosomonadales</taxon>
        <taxon>Sterolibacteriaceae</taxon>
        <taxon>Methyloversatilis</taxon>
    </lineage>
</organism>
<dbReference type="InterPro" id="IPR050109">
    <property type="entry name" value="HTH-type_TetR-like_transc_reg"/>
</dbReference>
<dbReference type="Gene3D" id="1.10.357.10">
    <property type="entry name" value="Tetracycline Repressor, domain 2"/>
    <property type="match status" value="1"/>
</dbReference>
<dbReference type="GO" id="GO:0003700">
    <property type="term" value="F:DNA-binding transcription factor activity"/>
    <property type="evidence" value="ECO:0007669"/>
    <property type="project" value="TreeGrafter"/>
</dbReference>
<dbReference type="EMBL" id="AFHG01000052">
    <property type="protein sequence ID" value="EGK71300.1"/>
    <property type="molecule type" value="Genomic_DNA"/>
</dbReference>
<comment type="caution">
    <text evidence="4">The sequence shown here is derived from an EMBL/GenBank/DDBJ whole genome shotgun (WGS) entry which is preliminary data.</text>
</comment>
<dbReference type="InterPro" id="IPR041586">
    <property type="entry name" value="PsrA_TetR_C"/>
</dbReference>
<dbReference type="eggNOG" id="COG1309">
    <property type="taxonomic scope" value="Bacteria"/>
</dbReference>
<proteinExistence type="predicted"/>
<evidence type="ECO:0000259" key="3">
    <source>
        <dbReference type="PROSITE" id="PS50977"/>
    </source>
</evidence>
<name>F5REG9_METUF</name>
<accession>F5REG9</accession>
<dbReference type="PROSITE" id="PS50977">
    <property type="entry name" value="HTH_TETR_2"/>
    <property type="match status" value="1"/>
</dbReference>
<dbReference type="Proteomes" id="UP000005019">
    <property type="component" value="Unassembled WGS sequence"/>
</dbReference>
<dbReference type="STRING" id="1000565.METUNv1_02690"/>
<reference evidence="4 5" key="1">
    <citation type="journal article" date="2011" name="J. Bacteriol.">
        <title>Genome sequence of Methyloversatilis universalis FAM5T, a methylotrophic representative of the order Rhodocyclales.</title>
        <authorList>
            <person name="Kittichotirat W."/>
            <person name="Good N.M."/>
            <person name="Hall R."/>
            <person name="Bringel F."/>
            <person name="Lajus A."/>
            <person name="Medigue C."/>
            <person name="Smalley N.E."/>
            <person name="Beck D."/>
            <person name="Bumgarner R."/>
            <person name="Vuilleumier S."/>
            <person name="Kalyuzhnaya M.G."/>
        </authorList>
    </citation>
    <scope>NUCLEOTIDE SEQUENCE [LARGE SCALE GENOMIC DNA]</scope>
    <source>
        <strain evidence="5">ATCC BAA-1314 / JCM 13912 / FAM5</strain>
    </source>
</reference>
<sequence length="234" mass="25926">MPLNAPLDVLDPVRQPPCRDEPGPEVRMRGDAKDRIFAAAERLFAEQGYAATSMRMIAAEAGVPLASINYHFGSKRDLMESVYAHVLGADGTRSGYLAKLDRESGGQPLGVRRIVDTFIESVLRLSRKDTVSGAMFKQLLGRAFFEPGDDFIPEEYLRIMDWYRRALQRSLPDLPEDELLRRMHFFVGIVAYVMAGRDVLHLLGRCPAGVPNDADSLLRALVPFIVGGLEAPPG</sequence>
<dbReference type="InterPro" id="IPR036271">
    <property type="entry name" value="Tet_transcr_reg_TetR-rel_C_sf"/>
</dbReference>
<dbReference type="AlphaFoldDB" id="F5REG9"/>
<dbReference type="Pfam" id="PF17939">
    <property type="entry name" value="TetR_C_30"/>
    <property type="match status" value="1"/>
</dbReference>
<dbReference type="InterPro" id="IPR009057">
    <property type="entry name" value="Homeodomain-like_sf"/>
</dbReference>
<keyword evidence="5" id="KW-1185">Reference proteome</keyword>
<feature type="DNA-binding region" description="H-T-H motif" evidence="2">
    <location>
        <begin position="53"/>
        <end position="72"/>
    </location>
</feature>
<evidence type="ECO:0000313" key="5">
    <source>
        <dbReference type="Proteomes" id="UP000005019"/>
    </source>
</evidence>
<evidence type="ECO:0000313" key="4">
    <source>
        <dbReference type="EMBL" id="EGK71300.1"/>
    </source>
</evidence>